<dbReference type="OrthoDB" id="8780389at2"/>
<dbReference type="Pfam" id="PF07963">
    <property type="entry name" value="N_methyl"/>
    <property type="match status" value="1"/>
</dbReference>
<dbReference type="Proteomes" id="UP000199766">
    <property type="component" value="Unassembled WGS sequence"/>
</dbReference>
<sequence>MTIRTCAPPRPSQLGTAALLQVRPKRQYGLTLVELMVAMAISLLVTLAAIGALIVTRQGFTAVDASSQLRDNGRFAADLLQRLGGQTGYLNSLYVMEEARLYGGDSIKVAGKVSDPEASVMGVNNAKWAEGSDFEWGKSTTSVSGSSDILVFRFLPSTEFIDGSGRTQTGMIACDGNAIDDYVPNDMNDRAISVLYVGISSDNEPALMCAHGRSALNGGVKDAEPLIQGVENFQVLYGVDRITPNTATVAATGTQEAKDDAVPDRYLRADEFAVSGNDAATKANWRRVRSIRIGMVLRGPIGSAPDNSAQTFYPFGKAKAGTGAVGSALASANDAGTIFSPTPDGRLRQVVTFTIHLRNDQKHGL</sequence>
<protein>
    <submittedName>
        <fullName evidence="2">Type IV pilus assembly protein PilW</fullName>
    </submittedName>
</protein>
<dbReference type="InterPro" id="IPR032092">
    <property type="entry name" value="PilW"/>
</dbReference>
<dbReference type="InterPro" id="IPR012902">
    <property type="entry name" value="N_methyl_site"/>
</dbReference>
<evidence type="ECO:0000313" key="2">
    <source>
        <dbReference type="EMBL" id="SEQ48137.1"/>
    </source>
</evidence>
<proteinExistence type="predicted"/>
<dbReference type="NCBIfam" id="TIGR02532">
    <property type="entry name" value="IV_pilin_GFxxxE"/>
    <property type="match status" value="1"/>
</dbReference>
<dbReference type="AlphaFoldDB" id="A0A1H9GDI0"/>
<dbReference type="RefSeq" id="WP_091452962.1">
    <property type="nucleotide sequence ID" value="NZ_FOGD01000001.1"/>
</dbReference>
<feature type="transmembrane region" description="Helical" evidence="1">
    <location>
        <begin position="32"/>
        <end position="55"/>
    </location>
</feature>
<dbReference type="STRING" id="180197.SAMN02982919_00786"/>
<keyword evidence="1" id="KW-0812">Transmembrane</keyword>
<accession>A0A1H9GDI0</accession>
<dbReference type="GO" id="GO:0043683">
    <property type="term" value="P:type IV pilus assembly"/>
    <property type="evidence" value="ECO:0007669"/>
    <property type="project" value="InterPro"/>
</dbReference>
<keyword evidence="1" id="KW-0472">Membrane</keyword>
<keyword evidence="1" id="KW-1133">Transmembrane helix</keyword>
<name>A0A1H9GDI0_9BURK</name>
<reference evidence="2 3" key="1">
    <citation type="submission" date="2016-10" db="EMBL/GenBank/DDBJ databases">
        <authorList>
            <person name="de Groot N.N."/>
        </authorList>
    </citation>
    <scope>NUCLEOTIDE SEQUENCE [LARGE SCALE GENOMIC DNA]</scope>
    <source>
        <strain evidence="2 3">ATCC 35958</strain>
    </source>
</reference>
<gene>
    <name evidence="2" type="ORF">SAMN02982919_00786</name>
</gene>
<dbReference type="EMBL" id="FOGD01000001">
    <property type="protein sequence ID" value="SEQ48137.1"/>
    <property type="molecule type" value="Genomic_DNA"/>
</dbReference>
<evidence type="ECO:0000313" key="3">
    <source>
        <dbReference type="Proteomes" id="UP000199766"/>
    </source>
</evidence>
<organism evidence="2 3">
    <name type="scientific">Giesbergeria anulus</name>
    <dbReference type="NCBI Taxonomy" id="180197"/>
    <lineage>
        <taxon>Bacteria</taxon>
        <taxon>Pseudomonadati</taxon>
        <taxon>Pseudomonadota</taxon>
        <taxon>Betaproteobacteria</taxon>
        <taxon>Burkholderiales</taxon>
        <taxon>Comamonadaceae</taxon>
        <taxon>Giesbergeria</taxon>
    </lineage>
</organism>
<evidence type="ECO:0000256" key="1">
    <source>
        <dbReference type="SAM" id="Phobius"/>
    </source>
</evidence>
<dbReference type="Pfam" id="PF16074">
    <property type="entry name" value="PilW"/>
    <property type="match status" value="1"/>
</dbReference>
<keyword evidence="3" id="KW-1185">Reference proteome</keyword>